<feature type="signal peptide" evidence="5">
    <location>
        <begin position="1"/>
        <end position="19"/>
    </location>
</feature>
<dbReference type="AlphaFoldDB" id="A0A4P2HQ89"/>
<feature type="compositionally biased region" description="Basic residues" evidence="4">
    <location>
        <begin position="96"/>
        <end position="105"/>
    </location>
</feature>
<dbReference type="PANTHER" id="PTHR21066:SF9">
    <property type="entry name" value="ODORANT-BINDING PROTEIN 59A"/>
    <property type="match status" value="1"/>
</dbReference>
<comment type="subcellular location">
    <subcellularLocation>
        <location evidence="1">Secreted</location>
    </subcellularLocation>
</comment>
<keyword evidence="5" id="KW-0732">Signal</keyword>
<feature type="chain" id="PRO_5020185404" evidence="5">
    <location>
        <begin position="20"/>
        <end position="244"/>
    </location>
</feature>
<name>A0A4P2HQ89_9CUCU</name>
<accession>A0A4P2HQ89</accession>
<feature type="compositionally biased region" description="Acidic residues" evidence="4">
    <location>
        <begin position="57"/>
        <end position="70"/>
    </location>
</feature>
<dbReference type="SUPFAM" id="SSF47565">
    <property type="entry name" value="Insect pheromone/odorant-binding proteins"/>
    <property type="match status" value="1"/>
</dbReference>
<evidence type="ECO:0000256" key="2">
    <source>
        <dbReference type="ARBA" id="ARBA00008098"/>
    </source>
</evidence>
<dbReference type="InterPro" id="IPR006170">
    <property type="entry name" value="PBP/GOBP"/>
</dbReference>
<proteinExistence type="evidence at transcript level"/>
<dbReference type="EMBL" id="KR701860">
    <property type="protein sequence ID" value="AMP19495.1"/>
    <property type="molecule type" value="mRNA"/>
</dbReference>
<keyword evidence="3" id="KW-0964">Secreted</keyword>
<evidence type="ECO:0000256" key="4">
    <source>
        <dbReference type="SAM" id="MobiDB-lite"/>
    </source>
</evidence>
<dbReference type="GO" id="GO:0005576">
    <property type="term" value="C:extracellular region"/>
    <property type="evidence" value="ECO:0007669"/>
    <property type="project" value="UniProtKB-SubCell"/>
</dbReference>
<comment type="similarity">
    <text evidence="2">Belongs to the PBP/GOBP family.</text>
</comment>
<evidence type="ECO:0000256" key="3">
    <source>
        <dbReference type="ARBA" id="ARBA00022525"/>
    </source>
</evidence>
<protein>
    <submittedName>
        <fullName evidence="6">Odorant binding protein 13</fullName>
    </submittedName>
</protein>
<feature type="compositionally biased region" description="Polar residues" evidence="4">
    <location>
        <begin position="78"/>
        <end position="95"/>
    </location>
</feature>
<evidence type="ECO:0000313" key="6">
    <source>
        <dbReference type="EMBL" id="AMP19495.1"/>
    </source>
</evidence>
<dbReference type="PANTHER" id="PTHR21066">
    <property type="entry name" value="ODORANT-BINDING PROTEIN 59A-RELATED"/>
    <property type="match status" value="1"/>
</dbReference>
<dbReference type="Gene3D" id="1.10.238.20">
    <property type="entry name" value="Pheromone/general odorant binding protein domain"/>
    <property type="match status" value="1"/>
</dbReference>
<sequence length="244" mass="27055">MNQLAMIVLSALCVVHCKGLECGLSKINSDHFRKVATECVKDNQTLSKIWELTSELSMEEESSVSSDEEIPLTKGNEAPNSQGLGSTTNRNVKLNRSSRMKRSRSSKSFNNDSPMSNVQRKSNPVSSTTEEITTMQNEEEDESIAANNVENSEDGCILQCIFEKLEMTDTNGLPDHKKFASTLVKSATGRVIQNFLQESTDECFQGIEEGNFENPCEYSTKLVTCLAEKGKSNCEDWPTGDLPF</sequence>
<dbReference type="InterPro" id="IPR052295">
    <property type="entry name" value="Odorant-binding_protein"/>
</dbReference>
<feature type="region of interest" description="Disordered" evidence="4">
    <location>
        <begin position="57"/>
        <end position="140"/>
    </location>
</feature>
<dbReference type="CDD" id="cd23992">
    <property type="entry name" value="PBP_GOBP"/>
    <property type="match status" value="1"/>
</dbReference>
<dbReference type="GO" id="GO:0005549">
    <property type="term" value="F:odorant binding"/>
    <property type="evidence" value="ECO:0007669"/>
    <property type="project" value="InterPro"/>
</dbReference>
<evidence type="ECO:0000256" key="5">
    <source>
        <dbReference type="SAM" id="SignalP"/>
    </source>
</evidence>
<dbReference type="InterPro" id="IPR036728">
    <property type="entry name" value="PBP_GOBP_sf"/>
</dbReference>
<reference evidence="6" key="1">
    <citation type="submission" date="2015-05" db="EMBL/GenBank/DDBJ databases">
        <title>Identification and expression pattern analysis of odorant binding proteins and chemosensory proteins in the pine shoot beetle, Tomicus yunnanensis.</title>
        <authorList>
            <person name="Zhu J.Y."/>
        </authorList>
    </citation>
    <scope>NUCLEOTIDE SEQUENCE</scope>
</reference>
<dbReference type="Pfam" id="PF01395">
    <property type="entry name" value="PBP_GOBP"/>
    <property type="match status" value="1"/>
</dbReference>
<organism evidence="6">
    <name type="scientific">Tomicus yunnanensis</name>
    <dbReference type="NCBI Taxonomy" id="768153"/>
    <lineage>
        <taxon>Eukaryota</taxon>
        <taxon>Metazoa</taxon>
        <taxon>Ecdysozoa</taxon>
        <taxon>Arthropoda</taxon>
        <taxon>Hexapoda</taxon>
        <taxon>Insecta</taxon>
        <taxon>Pterygota</taxon>
        <taxon>Neoptera</taxon>
        <taxon>Endopterygota</taxon>
        <taxon>Coleoptera</taxon>
        <taxon>Polyphaga</taxon>
        <taxon>Cucujiformia</taxon>
        <taxon>Curculionidae</taxon>
        <taxon>Scolytinae</taxon>
        <taxon>Tomicus</taxon>
    </lineage>
</organism>
<feature type="compositionally biased region" description="Polar residues" evidence="4">
    <location>
        <begin position="109"/>
        <end position="136"/>
    </location>
</feature>
<evidence type="ECO:0000256" key="1">
    <source>
        <dbReference type="ARBA" id="ARBA00004613"/>
    </source>
</evidence>